<dbReference type="CDD" id="cd06170">
    <property type="entry name" value="LuxR_C_like"/>
    <property type="match status" value="1"/>
</dbReference>
<dbReference type="Proteomes" id="UP000031535">
    <property type="component" value="Unassembled WGS sequence"/>
</dbReference>
<dbReference type="PROSITE" id="PS00622">
    <property type="entry name" value="HTH_LUXR_1"/>
    <property type="match status" value="1"/>
</dbReference>
<protein>
    <submittedName>
        <fullName evidence="5">Transcriptional regulator RhlR</fullName>
    </submittedName>
</protein>
<dbReference type="PROSITE" id="PS50043">
    <property type="entry name" value="HTH_LUXR_2"/>
    <property type="match status" value="1"/>
</dbReference>
<evidence type="ECO:0000313" key="5">
    <source>
        <dbReference type="EMBL" id="KIH80457.1"/>
    </source>
</evidence>
<dbReference type="OrthoDB" id="9774661at2"/>
<sequence length="240" mass="27129">MDLAQLWVWDIYFYSLFAKAMNMEDFTGIALNAITDLKFDFYAYGMCSLTPFMRPKTHLYSNYPVEWVERYQTMNYAVIDPTVKHSRLSSTPILWSDDIFKGSPGLWSEANDSHLRHGLAQPSFNARGRVGLLSLARKDKKISAEEFTELAPITKAFADAAYAKLSELEGALVQDNEVAFTERESEVLRWTADGKTSEEIGVIMGVCTDTVNYHHKNIQRKIGASNRVQAVTYAVALGYI</sequence>
<dbReference type="InterPro" id="IPR036388">
    <property type="entry name" value="WH-like_DNA-bd_sf"/>
</dbReference>
<accession>A0A0C2I5R4</accession>
<dbReference type="STRING" id="226910.UCMB321_5802"/>
<evidence type="ECO:0000313" key="6">
    <source>
        <dbReference type="Proteomes" id="UP000031535"/>
    </source>
</evidence>
<dbReference type="InterPro" id="IPR005143">
    <property type="entry name" value="TF_LuxR_autoind-bd_dom"/>
</dbReference>
<dbReference type="SUPFAM" id="SSF75516">
    <property type="entry name" value="Pheromone-binding domain of LuxR-like quorum-sensing transcription factors"/>
    <property type="match status" value="1"/>
</dbReference>
<dbReference type="Pfam" id="PF03472">
    <property type="entry name" value="Autoind_bind"/>
    <property type="match status" value="1"/>
</dbReference>
<keyword evidence="3" id="KW-0804">Transcription</keyword>
<dbReference type="InterPro" id="IPR000792">
    <property type="entry name" value="Tscrpt_reg_LuxR_C"/>
</dbReference>
<proteinExistence type="predicted"/>
<keyword evidence="6" id="KW-1185">Reference proteome</keyword>
<dbReference type="Gene3D" id="3.30.450.80">
    <property type="entry name" value="Transcription factor LuxR-like, autoinducer-binding domain"/>
    <property type="match status" value="1"/>
</dbReference>
<keyword evidence="1" id="KW-0805">Transcription regulation</keyword>
<dbReference type="Pfam" id="PF00196">
    <property type="entry name" value="GerE"/>
    <property type="match status" value="1"/>
</dbReference>
<dbReference type="InterPro" id="IPR036693">
    <property type="entry name" value="TF_LuxR_autoind-bd_dom_sf"/>
</dbReference>
<reference evidence="5 6" key="1">
    <citation type="submission" date="2015-01" db="EMBL/GenBank/DDBJ databases">
        <title>Complete genome of Pseudomonas batumici UCM B-321 producer of the batumin antibiotic with strong antistaphilococcal and potential anticancer activity.</title>
        <authorList>
            <person name="Klochko V.V."/>
            <person name="Zelena L.B."/>
            <person name="Elena K.A."/>
            <person name="Reva O.N."/>
        </authorList>
    </citation>
    <scope>NUCLEOTIDE SEQUENCE [LARGE SCALE GENOMIC DNA]</scope>
    <source>
        <strain evidence="5 6">UCM B-321</strain>
    </source>
</reference>
<keyword evidence="2" id="KW-0238">DNA-binding</keyword>
<dbReference type="PANTHER" id="PTHR44688">
    <property type="entry name" value="DNA-BINDING TRANSCRIPTIONAL ACTIVATOR DEVR_DOSR"/>
    <property type="match status" value="1"/>
</dbReference>
<gene>
    <name evidence="5" type="ORF">UCMB321_5802</name>
</gene>
<dbReference type="PRINTS" id="PR00038">
    <property type="entry name" value="HTHLUXR"/>
</dbReference>
<dbReference type="InterPro" id="IPR016032">
    <property type="entry name" value="Sig_transdc_resp-reg_C-effctor"/>
</dbReference>
<dbReference type="GO" id="GO:0003677">
    <property type="term" value="F:DNA binding"/>
    <property type="evidence" value="ECO:0007669"/>
    <property type="project" value="UniProtKB-KW"/>
</dbReference>
<dbReference type="PATRIC" id="fig|226910.6.peg.5789"/>
<feature type="domain" description="HTH luxR-type" evidence="4">
    <location>
        <begin position="173"/>
        <end position="238"/>
    </location>
</feature>
<dbReference type="PANTHER" id="PTHR44688:SF16">
    <property type="entry name" value="DNA-BINDING TRANSCRIPTIONAL ACTIVATOR DEVR_DOSR"/>
    <property type="match status" value="1"/>
</dbReference>
<name>A0A0C2I5R4_9PSED</name>
<dbReference type="Gene3D" id="1.10.10.10">
    <property type="entry name" value="Winged helix-like DNA-binding domain superfamily/Winged helix DNA-binding domain"/>
    <property type="match status" value="1"/>
</dbReference>
<evidence type="ECO:0000256" key="1">
    <source>
        <dbReference type="ARBA" id="ARBA00023015"/>
    </source>
</evidence>
<evidence type="ECO:0000256" key="3">
    <source>
        <dbReference type="ARBA" id="ARBA00023163"/>
    </source>
</evidence>
<evidence type="ECO:0000256" key="2">
    <source>
        <dbReference type="ARBA" id="ARBA00023125"/>
    </source>
</evidence>
<dbReference type="SUPFAM" id="SSF46894">
    <property type="entry name" value="C-terminal effector domain of the bipartite response regulators"/>
    <property type="match status" value="1"/>
</dbReference>
<organism evidence="5 6">
    <name type="scientific">Pseudomonas batumici</name>
    <dbReference type="NCBI Taxonomy" id="226910"/>
    <lineage>
        <taxon>Bacteria</taxon>
        <taxon>Pseudomonadati</taxon>
        <taxon>Pseudomonadota</taxon>
        <taxon>Gammaproteobacteria</taxon>
        <taxon>Pseudomonadales</taxon>
        <taxon>Pseudomonadaceae</taxon>
        <taxon>Pseudomonas</taxon>
    </lineage>
</organism>
<dbReference type="EMBL" id="JXDG01000126">
    <property type="protein sequence ID" value="KIH80457.1"/>
    <property type="molecule type" value="Genomic_DNA"/>
</dbReference>
<evidence type="ECO:0000259" key="4">
    <source>
        <dbReference type="PROSITE" id="PS50043"/>
    </source>
</evidence>
<comment type="caution">
    <text evidence="5">The sequence shown here is derived from an EMBL/GenBank/DDBJ whole genome shotgun (WGS) entry which is preliminary data.</text>
</comment>
<dbReference type="SMART" id="SM00421">
    <property type="entry name" value="HTH_LUXR"/>
    <property type="match status" value="1"/>
</dbReference>
<dbReference type="GO" id="GO:0006355">
    <property type="term" value="P:regulation of DNA-templated transcription"/>
    <property type="evidence" value="ECO:0007669"/>
    <property type="project" value="InterPro"/>
</dbReference>
<dbReference type="AlphaFoldDB" id="A0A0C2I5R4"/>